<feature type="coiled-coil region" evidence="1">
    <location>
        <begin position="36"/>
        <end position="63"/>
    </location>
</feature>
<proteinExistence type="predicted"/>
<accession>A0A6I4VTN9</accession>
<evidence type="ECO:0000256" key="1">
    <source>
        <dbReference type="SAM" id="Coils"/>
    </source>
</evidence>
<protein>
    <submittedName>
        <fullName evidence="2">Uncharacterized protein</fullName>
    </submittedName>
</protein>
<evidence type="ECO:0000313" key="3">
    <source>
        <dbReference type="Proteomes" id="UP000430692"/>
    </source>
</evidence>
<reference evidence="2 3" key="1">
    <citation type="submission" date="2019-12" db="EMBL/GenBank/DDBJ databases">
        <title>Whole-genome analyses of novel actinobacteria.</title>
        <authorList>
            <person name="Sahin N."/>
            <person name="Saygin H."/>
        </authorList>
    </citation>
    <scope>NUCLEOTIDE SEQUENCE [LARGE SCALE GENOMIC DNA]</scope>
    <source>
        <strain evidence="2 3">KC615</strain>
    </source>
</reference>
<dbReference type="Proteomes" id="UP000430692">
    <property type="component" value="Unassembled WGS sequence"/>
</dbReference>
<dbReference type="RefSeq" id="WP_160800894.1">
    <property type="nucleotide sequence ID" value="NZ_WUUL01000004.1"/>
</dbReference>
<dbReference type="EMBL" id="WUUL01000004">
    <property type="protein sequence ID" value="MXQ53535.1"/>
    <property type="molecule type" value="Genomic_DNA"/>
</dbReference>
<organism evidence="2 3">
    <name type="scientific">Shimazuella alba</name>
    <dbReference type="NCBI Taxonomy" id="2690964"/>
    <lineage>
        <taxon>Bacteria</taxon>
        <taxon>Bacillati</taxon>
        <taxon>Bacillota</taxon>
        <taxon>Bacilli</taxon>
        <taxon>Bacillales</taxon>
        <taxon>Thermoactinomycetaceae</taxon>
        <taxon>Shimazuella</taxon>
    </lineage>
</organism>
<dbReference type="AlphaFoldDB" id="A0A6I4VTN9"/>
<keyword evidence="1" id="KW-0175">Coiled coil</keyword>
<keyword evidence="3" id="KW-1185">Reference proteome</keyword>
<name>A0A6I4VTN9_9BACL</name>
<evidence type="ECO:0000313" key="2">
    <source>
        <dbReference type="EMBL" id="MXQ53535.1"/>
    </source>
</evidence>
<sequence>MSKFDRVTKINLAIQHLEAAYDFTAVKGKSIPASKQAEFQNNLTQAIEKLESTERILQEMQRIGFRFAKVGKYTPVETTQSLLLGFRNVLANGMVGLPYDSMRDSIPPIISALKNLRE</sequence>
<gene>
    <name evidence="2" type="ORF">GSM42_07285</name>
</gene>
<comment type="caution">
    <text evidence="2">The sequence shown here is derived from an EMBL/GenBank/DDBJ whole genome shotgun (WGS) entry which is preliminary data.</text>
</comment>